<evidence type="ECO:0000256" key="1">
    <source>
        <dbReference type="ARBA" id="ARBA00004453"/>
    </source>
</evidence>
<organism evidence="8 9">
    <name type="scientific">Roseisalinus antarcticus</name>
    <dbReference type="NCBI Taxonomy" id="254357"/>
    <lineage>
        <taxon>Bacteria</taxon>
        <taxon>Pseudomonadati</taxon>
        <taxon>Pseudomonadota</taxon>
        <taxon>Alphaproteobacteria</taxon>
        <taxon>Rhodobacterales</taxon>
        <taxon>Roseobacteraceae</taxon>
        <taxon>Roseisalinus</taxon>
    </lineage>
</organism>
<dbReference type="PANTHER" id="PTHR38097">
    <property type="match status" value="1"/>
</dbReference>
<dbReference type="InterPro" id="IPR037150">
    <property type="entry name" value="H-NS_C_dom_sf"/>
</dbReference>
<dbReference type="EMBL" id="FWFZ01000002">
    <property type="protein sequence ID" value="SLN23511.1"/>
    <property type="molecule type" value="Genomic_DNA"/>
</dbReference>
<dbReference type="GO" id="GO:0005829">
    <property type="term" value="C:cytosol"/>
    <property type="evidence" value="ECO:0007669"/>
    <property type="project" value="TreeGrafter"/>
</dbReference>
<keyword evidence="3" id="KW-0963">Cytoplasm</keyword>
<dbReference type="PANTHER" id="PTHR38097:SF2">
    <property type="entry name" value="DNA-BINDING PROTEIN STPA"/>
    <property type="match status" value="1"/>
</dbReference>
<evidence type="ECO:0000259" key="7">
    <source>
        <dbReference type="SMART" id="SM00528"/>
    </source>
</evidence>
<dbReference type="GO" id="GO:0032993">
    <property type="term" value="C:protein-DNA complex"/>
    <property type="evidence" value="ECO:0007669"/>
    <property type="project" value="TreeGrafter"/>
</dbReference>
<proteinExistence type="inferred from homology"/>
<keyword evidence="4" id="KW-0238">DNA-binding</keyword>
<feature type="region of interest" description="Disordered" evidence="6">
    <location>
        <begin position="58"/>
        <end position="90"/>
    </location>
</feature>
<reference evidence="8 9" key="1">
    <citation type="submission" date="2017-03" db="EMBL/GenBank/DDBJ databases">
        <authorList>
            <person name="Afonso C.L."/>
            <person name="Miller P.J."/>
            <person name="Scott M.A."/>
            <person name="Spackman E."/>
            <person name="Goraichik I."/>
            <person name="Dimitrov K.M."/>
            <person name="Suarez D.L."/>
            <person name="Swayne D.E."/>
        </authorList>
    </citation>
    <scope>NUCLEOTIDE SEQUENCE [LARGE SCALE GENOMIC DNA]</scope>
    <source>
        <strain evidence="8 9">CECT 7023</strain>
    </source>
</reference>
<dbReference type="AlphaFoldDB" id="A0A1Y5RVG6"/>
<dbReference type="Gene3D" id="4.10.430.10">
    <property type="entry name" value="Histone-like protein H-NS, C-terminal domain"/>
    <property type="match status" value="1"/>
</dbReference>
<name>A0A1Y5RVG6_9RHOB</name>
<keyword evidence="9" id="KW-1185">Reference proteome</keyword>
<evidence type="ECO:0000256" key="5">
    <source>
        <dbReference type="SAM" id="Coils"/>
    </source>
</evidence>
<gene>
    <name evidence="8" type="ORF">ROA7023_00704</name>
</gene>
<dbReference type="Pfam" id="PF00816">
    <property type="entry name" value="Histone_HNS"/>
    <property type="match status" value="1"/>
</dbReference>
<dbReference type="SMART" id="SM00528">
    <property type="entry name" value="HNS"/>
    <property type="match status" value="1"/>
</dbReference>
<keyword evidence="5" id="KW-0175">Coiled coil</keyword>
<evidence type="ECO:0000256" key="6">
    <source>
        <dbReference type="SAM" id="MobiDB-lite"/>
    </source>
</evidence>
<dbReference type="GO" id="GO:0003681">
    <property type="term" value="F:bent DNA binding"/>
    <property type="evidence" value="ECO:0007669"/>
    <property type="project" value="TreeGrafter"/>
</dbReference>
<evidence type="ECO:0000313" key="8">
    <source>
        <dbReference type="EMBL" id="SLN23511.1"/>
    </source>
</evidence>
<protein>
    <submittedName>
        <fullName evidence="8">H-NS histone family protein</fullName>
    </submittedName>
</protein>
<comment type="subcellular location">
    <subcellularLocation>
        <location evidence="1">Cytoplasm</location>
        <location evidence="1">Nucleoid</location>
    </subcellularLocation>
</comment>
<comment type="similarity">
    <text evidence="2">Belongs to the histone-like protein H-NS family.</text>
</comment>
<feature type="coiled-coil region" evidence="5">
    <location>
        <begin position="10"/>
        <end position="37"/>
    </location>
</feature>
<dbReference type="OrthoDB" id="5297879at2"/>
<evidence type="ECO:0000256" key="2">
    <source>
        <dbReference type="ARBA" id="ARBA00010610"/>
    </source>
</evidence>
<dbReference type="SUPFAM" id="SSF81273">
    <property type="entry name" value="H-NS histone-like proteins"/>
    <property type="match status" value="1"/>
</dbReference>
<dbReference type="GO" id="GO:0000976">
    <property type="term" value="F:transcription cis-regulatory region binding"/>
    <property type="evidence" value="ECO:0007669"/>
    <property type="project" value="TreeGrafter"/>
</dbReference>
<evidence type="ECO:0000313" key="9">
    <source>
        <dbReference type="Proteomes" id="UP000193900"/>
    </source>
</evidence>
<dbReference type="Proteomes" id="UP000193900">
    <property type="component" value="Unassembled WGS sequence"/>
</dbReference>
<evidence type="ECO:0000256" key="4">
    <source>
        <dbReference type="ARBA" id="ARBA00023125"/>
    </source>
</evidence>
<dbReference type="RefSeq" id="WP_085877612.1">
    <property type="nucleotide sequence ID" value="NZ_FWFZ01000002.1"/>
</dbReference>
<sequence>MSVDLSAMTRKELDQLSKDIEKQIDRLSRDEQKAALEAAERAAREHGYSLAELTSMGAVRKTKSSSVNPPKYRNPENPKQTWTGKGRRPDWIKAAQVKGEDLSKFEIG</sequence>
<evidence type="ECO:0000256" key="3">
    <source>
        <dbReference type="ARBA" id="ARBA00022490"/>
    </source>
</evidence>
<accession>A0A1Y5RVG6</accession>
<dbReference type="GO" id="GO:0003680">
    <property type="term" value="F:minor groove of adenine-thymine-rich DNA binding"/>
    <property type="evidence" value="ECO:0007669"/>
    <property type="project" value="TreeGrafter"/>
</dbReference>
<dbReference type="GO" id="GO:0001217">
    <property type="term" value="F:DNA-binding transcription repressor activity"/>
    <property type="evidence" value="ECO:0007669"/>
    <property type="project" value="TreeGrafter"/>
</dbReference>
<feature type="domain" description="DNA-binding protein H-NS-like C-terminal" evidence="7">
    <location>
        <begin position="62"/>
        <end position="107"/>
    </location>
</feature>
<dbReference type="InterPro" id="IPR027444">
    <property type="entry name" value="H-NS_C_dom"/>
</dbReference>
<dbReference type="GO" id="GO:0009295">
    <property type="term" value="C:nucleoid"/>
    <property type="evidence" value="ECO:0007669"/>
    <property type="project" value="UniProtKB-SubCell"/>
</dbReference>